<feature type="binding site" evidence="9">
    <location>
        <position position="474"/>
    </location>
    <ligand>
        <name>Mg(2+)</name>
        <dbReference type="ChEBI" id="CHEBI:18420"/>
    </ligand>
</feature>
<feature type="binding site" evidence="9">
    <location>
        <position position="88"/>
    </location>
    <ligand>
        <name>Zn(2+)</name>
        <dbReference type="ChEBI" id="CHEBI:29105"/>
    </ligand>
</feature>
<evidence type="ECO:0000256" key="1">
    <source>
        <dbReference type="ARBA" id="ARBA00004026"/>
    </source>
</evidence>
<dbReference type="SMART" id="SM00663">
    <property type="entry name" value="RPOLA_N"/>
    <property type="match status" value="1"/>
</dbReference>
<keyword evidence="4 9" id="KW-0548">Nucleotidyltransferase</keyword>
<dbReference type="Gene3D" id="1.10.274.100">
    <property type="entry name" value="RNA polymerase Rpb1, domain 3"/>
    <property type="match status" value="1"/>
</dbReference>
<dbReference type="RefSeq" id="YP_009396807.1">
    <property type="nucleotide sequence ID" value="NC_035284.1"/>
</dbReference>
<feature type="binding site" evidence="9">
    <location>
        <position position="85"/>
    </location>
    <ligand>
        <name>Zn(2+)</name>
        <dbReference type="ChEBI" id="CHEBI:29105"/>
    </ligand>
</feature>
<dbReference type="Pfam" id="PF00623">
    <property type="entry name" value="RNA_pol_Rpb1_2"/>
    <property type="match status" value="1"/>
</dbReference>
<keyword evidence="9" id="KW-0862">Zinc</keyword>
<dbReference type="Gene3D" id="4.10.860.120">
    <property type="entry name" value="RNA polymerase II, clamp domain"/>
    <property type="match status" value="1"/>
</dbReference>
<keyword evidence="12" id="KW-0150">Chloroplast</keyword>
<keyword evidence="7 9" id="KW-0804">Transcription</keyword>
<organism evidence="12">
    <name type="scientific">Ophidocladus simpliciusculus</name>
    <dbReference type="NCBI Taxonomy" id="1261574"/>
    <lineage>
        <taxon>Eukaryota</taxon>
        <taxon>Rhodophyta</taxon>
        <taxon>Florideophyceae</taxon>
        <taxon>Rhodymeniophycidae</taxon>
        <taxon>Ceramiales</taxon>
        <taxon>Rhodomelaceae</taxon>
        <taxon>Herposiphonieae</taxon>
        <taxon>Ophidocladus</taxon>
    </lineage>
</organism>
<proteinExistence type="inferred from homology"/>
<feature type="binding site" evidence="9">
    <location>
        <position position="472"/>
    </location>
    <ligand>
        <name>Mg(2+)</name>
        <dbReference type="ChEBI" id="CHEBI:18420"/>
    </ligand>
</feature>
<keyword evidence="6 9" id="KW-0460">Magnesium</keyword>
<accession>A0A1Z1MIW3</accession>
<evidence type="ECO:0000256" key="2">
    <source>
        <dbReference type="ARBA" id="ARBA00022478"/>
    </source>
</evidence>
<dbReference type="NCBIfam" id="TIGR02387">
    <property type="entry name" value="rpoC1_cyan"/>
    <property type="match status" value="1"/>
</dbReference>
<dbReference type="InterPro" id="IPR000722">
    <property type="entry name" value="RNA_pol_asu"/>
</dbReference>
<dbReference type="GO" id="GO:0009507">
    <property type="term" value="C:chloroplast"/>
    <property type="evidence" value="ECO:0007669"/>
    <property type="project" value="UniProtKB-SubCell"/>
</dbReference>
<dbReference type="GO" id="GO:0006351">
    <property type="term" value="P:DNA-templated transcription"/>
    <property type="evidence" value="ECO:0007669"/>
    <property type="project" value="UniProtKB-UniRule"/>
</dbReference>
<comment type="cofactor">
    <cofactor evidence="9">
        <name>Mg(2+)</name>
        <dbReference type="ChEBI" id="CHEBI:18420"/>
    </cofactor>
    <text evidence="9">Binds 1 Mg(2+) ion per subunit.</text>
</comment>
<dbReference type="AlphaFoldDB" id="A0A1Z1MIW3"/>
<reference evidence="12" key="1">
    <citation type="journal article" date="2017" name="J. Phycol.">
        <title>Analysis of chloroplast genomes and a supermatrix inform reclassification of the Rhodomelaceae (Rhodophyta).</title>
        <authorList>
            <person name="Diaz-Tapia P."/>
            <person name="Maggs C.A."/>
            <person name="West J.A."/>
            <person name="Verbruggen H."/>
        </authorList>
    </citation>
    <scope>NUCLEOTIDE SEQUENCE</scope>
    <source>
        <strain evidence="12">PD949</strain>
    </source>
</reference>
<dbReference type="GeneID" id="33359066"/>
<gene>
    <name evidence="9 12" type="primary">rpoC1</name>
</gene>
<evidence type="ECO:0000259" key="11">
    <source>
        <dbReference type="SMART" id="SM00663"/>
    </source>
</evidence>
<evidence type="ECO:0000256" key="4">
    <source>
        <dbReference type="ARBA" id="ARBA00022695"/>
    </source>
</evidence>
<evidence type="ECO:0000256" key="6">
    <source>
        <dbReference type="ARBA" id="ARBA00022842"/>
    </source>
</evidence>
<dbReference type="GO" id="GO:0008270">
    <property type="term" value="F:zinc ion binding"/>
    <property type="evidence" value="ECO:0007669"/>
    <property type="project" value="UniProtKB-UniRule"/>
</dbReference>
<dbReference type="PANTHER" id="PTHR19376:SF54">
    <property type="entry name" value="DNA-DIRECTED RNA POLYMERASE SUBUNIT BETA"/>
    <property type="match status" value="1"/>
</dbReference>
<comment type="catalytic activity">
    <reaction evidence="8 9 10">
        <text>RNA(n) + a ribonucleoside 5'-triphosphate = RNA(n+1) + diphosphate</text>
        <dbReference type="Rhea" id="RHEA:21248"/>
        <dbReference type="Rhea" id="RHEA-COMP:14527"/>
        <dbReference type="Rhea" id="RHEA-COMP:17342"/>
        <dbReference type="ChEBI" id="CHEBI:33019"/>
        <dbReference type="ChEBI" id="CHEBI:61557"/>
        <dbReference type="ChEBI" id="CHEBI:140395"/>
        <dbReference type="EC" id="2.7.7.6"/>
    </reaction>
</comment>
<dbReference type="InterPro" id="IPR045867">
    <property type="entry name" value="DNA-dir_RpoC_beta_prime"/>
</dbReference>
<dbReference type="GO" id="GO:0003899">
    <property type="term" value="F:DNA-directed RNA polymerase activity"/>
    <property type="evidence" value="ECO:0007669"/>
    <property type="project" value="UniProtKB-UniRule"/>
</dbReference>
<dbReference type="InterPro" id="IPR042102">
    <property type="entry name" value="RNA_pol_Rpb1_3_sf"/>
</dbReference>
<name>A0A1Z1MIW3_9FLOR</name>
<dbReference type="EC" id="2.7.7.6" evidence="9"/>
<dbReference type="InterPro" id="IPR034678">
    <property type="entry name" value="RNApol_RpoC1"/>
</dbReference>
<protein>
    <recommendedName>
        <fullName evidence="9">DNA-directed RNA polymerase subunit beta'</fullName>
        <ecNumber evidence="9">2.7.7.6</ecNumber>
    </recommendedName>
    <alternativeName>
        <fullName evidence="9">PEP</fullName>
    </alternativeName>
    <alternativeName>
        <fullName evidence="9">Plastid-encoded RNA polymerase subunit beta'</fullName>
        <shortName evidence="9">RNA polymerase subunit beta'</shortName>
    </alternativeName>
</protein>
<comment type="function">
    <text evidence="1 9 10">DNA-dependent RNA polymerase catalyzes the transcription of DNA into RNA using the four ribonucleoside triphosphates as substrates.</text>
</comment>
<feature type="binding site" evidence="9">
    <location>
        <position position="70"/>
    </location>
    <ligand>
        <name>Zn(2+)</name>
        <dbReference type="ChEBI" id="CHEBI:29105"/>
    </ligand>
</feature>
<sequence length="631" mass="72084">MAQIENYFDYVKISLASPEKIRSWGERALPNGQIVGEVTKPETINYRTLKPEMDGLFCERIFGPVKDWECHCGKYKRFRYKGIVCERCGVEITESKVRRHRMAYIELAAPVTHVWYLKGSTSYIALALDLTVKEVEKIVYFHSYVVLDPGSYSKLNYKQLLEGYEWRSLEDKLYNKSNSFFDIEVGIGAEAIDRLLKDVNLNNTVDILREESLKPPKLPKNPSTKFSKKMKRLRLLENFLSTGAQLSWMVLWVIPVIPPDLRPMVQLDGGRFATADLNEFYRRIINRNNRLARLKAILAPEIIVRNEKRMLQEAVDALMDNGRRGRTVVGSNNRPLKSLSDIIEGKQGRFRQNLLGKRVDYSGRSVIVVGPNLKLHQCGLPKEMALELFQPFVIHRLIIQGLVNNIKAAKKLIQKNDLLVWDVLEEVIHGHPVLLNRAPTLHRLGIQAFEPILVDGRAIKLHPLVCPAFNADFDGDQMAVHIPLSLEAQAEARLLMLAPHNFLSPATGSPIIMPSQDMVLGCYYLTTNNPSSNKGRNHFFSNLQDAVMAYFNHQIALHSFIWVRFDGILHVQLSESESPLKIEFDSHKNKLVYYSNEIIKFSDTGNQLVQYIRTTVGRILLNNAIQQSLII</sequence>
<dbReference type="SUPFAM" id="SSF64484">
    <property type="entry name" value="beta and beta-prime subunits of DNA dependent RNA-polymerase"/>
    <property type="match status" value="1"/>
</dbReference>
<evidence type="ECO:0000256" key="8">
    <source>
        <dbReference type="ARBA" id="ARBA00048552"/>
    </source>
</evidence>
<dbReference type="Gene3D" id="1.10.40.90">
    <property type="match status" value="1"/>
</dbReference>
<comment type="similarity">
    <text evidence="9">Belongs to the RNA polymerase beta' chain family. RpoC1 subfamily.</text>
</comment>
<evidence type="ECO:0000256" key="9">
    <source>
        <dbReference type="HAMAP-Rule" id="MF_01323"/>
    </source>
</evidence>
<feature type="domain" description="RNA polymerase N-terminal" evidence="11">
    <location>
        <begin position="247"/>
        <end position="526"/>
    </location>
</feature>
<evidence type="ECO:0000256" key="10">
    <source>
        <dbReference type="RuleBase" id="RU004279"/>
    </source>
</evidence>
<feature type="binding site" evidence="9">
    <location>
        <position position="476"/>
    </location>
    <ligand>
        <name>Mg(2+)</name>
        <dbReference type="ChEBI" id="CHEBI:18420"/>
    </ligand>
</feature>
<dbReference type="GO" id="GO:0000428">
    <property type="term" value="C:DNA-directed RNA polymerase complex"/>
    <property type="evidence" value="ECO:0007669"/>
    <property type="project" value="UniProtKB-KW"/>
</dbReference>
<dbReference type="InterPro" id="IPR044893">
    <property type="entry name" value="RNA_pol_Rpb1_clamp_domain"/>
</dbReference>
<evidence type="ECO:0000256" key="5">
    <source>
        <dbReference type="ARBA" id="ARBA00022723"/>
    </source>
</evidence>
<dbReference type="GO" id="GO:0000287">
    <property type="term" value="F:magnesium ion binding"/>
    <property type="evidence" value="ECO:0007669"/>
    <property type="project" value="UniProtKB-UniRule"/>
</dbReference>
<keyword evidence="3 9" id="KW-0808">Transferase</keyword>
<dbReference type="PANTHER" id="PTHR19376">
    <property type="entry name" value="DNA-DIRECTED RNA POLYMERASE"/>
    <property type="match status" value="1"/>
</dbReference>
<dbReference type="InterPro" id="IPR007080">
    <property type="entry name" value="RNA_pol_Rpb1_1"/>
</dbReference>
<evidence type="ECO:0000256" key="7">
    <source>
        <dbReference type="ARBA" id="ARBA00023163"/>
    </source>
</evidence>
<dbReference type="Pfam" id="PF04997">
    <property type="entry name" value="RNA_pol_Rpb1_1"/>
    <property type="match status" value="1"/>
</dbReference>
<evidence type="ECO:0000256" key="3">
    <source>
        <dbReference type="ARBA" id="ARBA00022679"/>
    </source>
</evidence>
<dbReference type="GO" id="GO:0003677">
    <property type="term" value="F:DNA binding"/>
    <property type="evidence" value="ECO:0007669"/>
    <property type="project" value="UniProtKB-UniRule"/>
</dbReference>
<comment type="subcellular location">
    <subcellularLocation>
        <location evidence="9">Plastid</location>
        <location evidence="9">Chloroplast</location>
    </subcellularLocation>
</comment>
<feature type="binding site" evidence="9">
    <location>
        <position position="72"/>
    </location>
    <ligand>
        <name>Zn(2+)</name>
        <dbReference type="ChEBI" id="CHEBI:29105"/>
    </ligand>
</feature>
<dbReference type="InterPro" id="IPR012755">
    <property type="entry name" value="DNA-dir_RpoC1_gamma"/>
</dbReference>
<dbReference type="HAMAP" id="MF_01323">
    <property type="entry name" value="RNApol_bact_RpoC1"/>
    <property type="match status" value="1"/>
</dbReference>
<dbReference type="EMBL" id="MF101440">
    <property type="protein sequence ID" value="ARW65993.1"/>
    <property type="molecule type" value="Genomic_DNA"/>
</dbReference>
<dbReference type="InterPro" id="IPR006592">
    <property type="entry name" value="RNA_pol_N"/>
</dbReference>
<keyword evidence="5 9" id="KW-0479">Metal-binding</keyword>
<comment type="subunit">
    <text evidence="9">In plastids the minimal PEP RNA polymerase catalytic core is composed of four subunits: alpha, beta, beta', and beta''. When a (nuclear-encoded) sigma factor is associated with the core the holoenzyme is formed, which can initiate transcription.</text>
</comment>
<comment type="cofactor">
    <cofactor evidence="9">
        <name>Zn(2+)</name>
        <dbReference type="ChEBI" id="CHEBI:29105"/>
    </cofactor>
    <text evidence="9">Binds 1 Zn(2+) ion per subunit.</text>
</comment>
<evidence type="ECO:0000313" key="12">
    <source>
        <dbReference type="EMBL" id="ARW65993.1"/>
    </source>
</evidence>
<dbReference type="Pfam" id="PF04983">
    <property type="entry name" value="RNA_pol_Rpb1_3"/>
    <property type="match status" value="1"/>
</dbReference>
<geneLocation type="chloroplast" evidence="12"/>
<dbReference type="Gene3D" id="2.40.40.20">
    <property type="match status" value="1"/>
</dbReference>
<keyword evidence="12" id="KW-0934">Plastid</keyword>
<keyword evidence="2 9" id="KW-0240">DNA-directed RNA polymerase</keyword>
<dbReference type="InterPro" id="IPR007066">
    <property type="entry name" value="RNA_pol_Rpb1_3"/>
</dbReference>